<evidence type="ECO:0000313" key="2">
    <source>
        <dbReference type="EMBL" id="OAJ44688.1"/>
    </source>
</evidence>
<keyword evidence="1" id="KW-0472">Membrane</keyword>
<keyword evidence="1" id="KW-0812">Transmembrane</keyword>
<evidence type="ECO:0000256" key="1">
    <source>
        <dbReference type="SAM" id="Phobius"/>
    </source>
</evidence>
<reference evidence="2 3" key="2">
    <citation type="submission" date="2016-05" db="EMBL/GenBank/DDBJ databases">
        <title>Lineage-specific infection strategies underlie the spectrum of fungal disease in amphibians.</title>
        <authorList>
            <person name="Cuomo C.A."/>
            <person name="Farrer R.A."/>
            <person name="James T."/>
            <person name="Longcore J."/>
            <person name="Birren B."/>
        </authorList>
    </citation>
    <scope>NUCLEOTIDE SEQUENCE [LARGE SCALE GENOMIC DNA]</scope>
    <source>
        <strain evidence="2 3">JEL423</strain>
    </source>
</reference>
<dbReference type="VEuPathDB" id="FungiDB:BDEG_27895"/>
<accession>A0A177WXI8</accession>
<sequence>MVVIKTPVSFTQVYPQIQLDHSSTVQGFSTRVPQARPVQDQIETFHSTNSPAHELDIFIETVPPIIIPDTTDAALDESSEWSIIHGIVALHIVLLFAWILKIVQSKSSWRFRTSV</sequence>
<keyword evidence="1" id="KW-1133">Transmembrane helix</keyword>
<feature type="transmembrane region" description="Helical" evidence="1">
    <location>
        <begin position="83"/>
        <end position="103"/>
    </location>
</feature>
<protein>
    <submittedName>
        <fullName evidence="2">Uncharacterized protein</fullName>
    </submittedName>
</protein>
<evidence type="ECO:0000313" key="3">
    <source>
        <dbReference type="Proteomes" id="UP000077115"/>
    </source>
</evidence>
<dbReference type="EMBL" id="DS022313">
    <property type="protein sequence ID" value="OAJ44688.1"/>
    <property type="molecule type" value="Genomic_DNA"/>
</dbReference>
<organism evidence="2 3">
    <name type="scientific">Batrachochytrium dendrobatidis (strain JEL423)</name>
    <dbReference type="NCBI Taxonomy" id="403673"/>
    <lineage>
        <taxon>Eukaryota</taxon>
        <taxon>Fungi</taxon>
        <taxon>Fungi incertae sedis</taxon>
        <taxon>Chytridiomycota</taxon>
        <taxon>Chytridiomycota incertae sedis</taxon>
        <taxon>Chytridiomycetes</taxon>
        <taxon>Rhizophydiales</taxon>
        <taxon>Rhizophydiales incertae sedis</taxon>
        <taxon>Batrachochytrium</taxon>
    </lineage>
</organism>
<name>A0A177WXI8_BATDL</name>
<dbReference type="AlphaFoldDB" id="A0A177WXI8"/>
<gene>
    <name evidence="2" type="ORF">BDEG_27895</name>
</gene>
<proteinExistence type="predicted"/>
<reference evidence="2 3" key="1">
    <citation type="submission" date="2006-10" db="EMBL/GenBank/DDBJ databases">
        <title>The Genome Sequence of Batrachochytrium dendrobatidis JEL423.</title>
        <authorList>
            <consortium name="The Broad Institute Genome Sequencing Platform"/>
            <person name="Birren B."/>
            <person name="Lander E."/>
            <person name="Galagan J."/>
            <person name="Cuomo C."/>
            <person name="Devon K."/>
            <person name="Jaffe D."/>
            <person name="Butler J."/>
            <person name="Alvarez P."/>
            <person name="Gnerre S."/>
            <person name="Grabherr M."/>
            <person name="Kleber M."/>
            <person name="Mauceli E."/>
            <person name="Brockman W."/>
            <person name="Young S."/>
            <person name="LaButti K."/>
            <person name="Sykes S."/>
            <person name="DeCaprio D."/>
            <person name="Crawford M."/>
            <person name="Koehrsen M."/>
            <person name="Engels R."/>
            <person name="Montgomery P."/>
            <person name="Pearson M."/>
            <person name="Howarth C."/>
            <person name="Larson L."/>
            <person name="White J."/>
            <person name="O'Leary S."/>
            <person name="Kodira C."/>
            <person name="Zeng Q."/>
            <person name="Yandava C."/>
            <person name="Alvarado L."/>
            <person name="Longcore J."/>
            <person name="James T."/>
        </authorList>
    </citation>
    <scope>NUCLEOTIDE SEQUENCE [LARGE SCALE GENOMIC DNA]</scope>
    <source>
        <strain evidence="2 3">JEL423</strain>
    </source>
</reference>
<dbReference type="Proteomes" id="UP000077115">
    <property type="component" value="Unassembled WGS sequence"/>
</dbReference>